<accession>A0A6J5SHR9</accession>
<dbReference type="EMBL" id="LR798403">
    <property type="protein sequence ID" value="CAB5229503.1"/>
    <property type="molecule type" value="Genomic_DNA"/>
</dbReference>
<protein>
    <submittedName>
        <fullName evidence="1">Uncharacterized protein</fullName>
    </submittedName>
</protein>
<name>A0A6J5SHR9_9CAUD</name>
<proteinExistence type="predicted"/>
<evidence type="ECO:0000313" key="2">
    <source>
        <dbReference type="EMBL" id="CAB5229503.1"/>
    </source>
</evidence>
<dbReference type="EMBL" id="LR797415">
    <property type="protein sequence ID" value="CAB4213893.1"/>
    <property type="molecule type" value="Genomic_DNA"/>
</dbReference>
<reference evidence="1" key="1">
    <citation type="submission" date="2020-05" db="EMBL/GenBank/DDBJ databases">
        <authorList>
            <person name="Chiriac C."/>
            <person name="Salcher M."/>
            <person name="Ghai R."/>
            <person name="Kavagutti S V."/>
        </authorList>
    </citation>
    <scope>NUCLEOTIDE SEQUENCE</scope>
</reference>
<gene>
    <name evidence="1" type="ORF">UFOVP1466_9</name>
    <name evidence="2" type="ORF">UFOVP1554_39</name>
</gene>
<sequence length="40" mass="4918">MIYALVLLAAIEYRCVKWTWTGDVYNRRVVCIKWEKIERK</sequence>
<organism evidence="1">
    <name type="scientific">uncultured Caudovirales phage</name>
    <dbReference type="NCBI Taxonomy" id="2100421"/>
    <lineage>
        <taxon>Viruses</taxon>
        <taxon>Duplodnaviria</taxon>
        <taxon>Heunggongvirae</taxon>
        <taxon>Uroviricota</taxon>
        <taxon>Caudoviricetes</taxon>
        <taxon>Peduoviridae</taxon>
        <taxon>Maltschvirus</taxon>
        <taxon>Maltschvirus maltsch</taxon>
    </lineage>
</organism>
<evidence type="ECO:0000313" key="1">
    <source>
        <dbReference type="EMBL" id="CAB4213893.1"/>
    </source>
</evidence>